<evidence type="ECO:0000256" key="3">
    <source>
        <dbReference type="SAM" id="Phobius"/>
    </source>
</evidence>
<proteinExistence type="inferred from homology"/>
<evidence type="ECO:0000256" key="1">
    <source>
        <dbReference type="ARBA" id="ARBA00007118"/>
    </source>
</evidence>
<evidence type="ECO:0000259" key="4">
    <source>
        <dbReference type="PROSITE" id="PS51379"/>
    </source>
</evidence>
<feature type="domain" description="4Fe-4S ferredoxin-type" evidence="4">
    <location>
        <begin position="37"/>
        <end position="68"/>
    </location>
</feature>
<organism evidence="5">
    <name type="scientific">Candidatus Heimdallarchaeum aukensis</name>
    <dbReference type="NCBI Taxonomy" id="2876573"/>
    <lineage>
        <taxon>Archaea</taxon>
        <taxon>Promethearchaeati</taxon>
        <taxon>Candidatus Heimdallarchaeota</taxon>
        <taxon>Candidatus Heimdallarchaeia (ex Rinke et al. 2021) (nom. nud.)</taxon>
        <taxon>Candidatus Heimdallarchaeales</taxon>
        <taxon>Candidatus Heimdallarchaeaceae</taxon>
        <taxon>Candidatus Heimdallarchaeum</taxon>
    </lineage>
</organism>
<reference evidence="5" key="1">
    <citation type="journal article" date="2022" name="Nat. Microbiol.">
        <title>Unique mobile elements and scalable gene flow at the prokaryote-eukaryote boundary revealed by circularized Asgard archaea genomes.</title>
        <authorList>
            <person name="Wu F."/>
            <person name="Speth D.R."/>
            <person name="Philosof A."/>
            <person name="Cremiere A."/>
            <person name="Narayanan A."/>
            <person name="Barco R.A."/>
            <person name="Connon S.A."/>
            <person name="Amend J.P."/>
            <person name="Antoshechkin I.A."/>
            <person name="Orphan V.J."/>
        </authorList>
    </citation>
    <scope>NUCLEOTIDE SEQUENCE</scope>
    <source>
        <strain evidence="5">PM71</strain>
    </source>
</reference>
<dbReference type="PROSITE" id="PS00198">
    <property type="entry name" value="4FE4S_FER_1"/>
    <property type="match status" value="1"/>
</dbReference>
<dbReference type="PROSITE" id="PS51379">
    <property type="entry name" value="4FE4S_FER_2"/>
    <property type="match status" value="2"/>
</dbReference>
<dbReference type="PANTHER" id="PTHR43673">
    <property type="entry name" value="NAD(P)H NITROREDUCTASE YDGI-RELATED"/>
    <property type="match status" value="1"/>
</dbReference>
<keyword evidence="3" id="KW-0812">Transmembrane</keyword>
<keyword evidence="3" id="KW-0472">Membrane</keyword>
<protein>
    <submittedName>
        <fullName evidence="5">Nitroreductase family protein</fullName>
    </submittedName>
</protein>
<dbReference type="PANTHER" id="PTHR43673:SF10">
    <property type="entry name" value="NADH DEHYDROGENASE_NAD(P)H NITROREDUCTASE XCC3605-RELATED"/>
    <property type="match status" value="1"/>
</dbReference>
<dbReference type="SUPFAM" id="SSF54862">
    <property type="entry name" value="4Fe-4S ferredoxins"/>
    <property type="match status" value="1"/>
</dbReference>
<dbReference type="InterPro" id="IPR029479">
    <property type="entry name" value="Nitroreductase"/>
</dbReference>
<evidence type="ECO:0000256" key="2">
    <source>
        <dbReference type="ARBA" id="ARBA00023002"/>
    </source>
</evidence>
<evidence type="ECO:0000313" key="5">
    <source>
        <dbReference type="EMBL" id="UJG40463.1"/>
    </source>
</evidence>
<dbReference type="Pfam" id="PF00881">
    <property type="entry name" value="Nitroreductase"/>
    <property type="match status" value="1"/>
</dbReference>
<accession>A0A9Y1BK23</accession>
<name>A0A9Y1BK23_9ARCH</name>
<feature type="transmembrane region" description="Helical" evidence="3">
    <location>
        <begin position="152"/>
        <end position="170"/>
    </location>
</feature>
<feature type="domain" description="4Fe-4S ferredoxin-type" evidence="4">
    <location>
        <begin position="3"/>
        <end position="32"/>
    </location>
</feature>
<feature type="transmembrane region" description="Helical" evidence="3">
    <location>
        <begin position="231"/>
        <end position="253"/>
    </location>
</feature>
<dbReference type="Pfam" id="PF12838">
    <property type="entry name" value="Fer4_7"/>
    <property type="match status" value="1"/>
</dbReference>
<comment type="similarity">
    <text evidence="1">Belongs to the nitroreductase family.</text>
</comment>
<keyword evidence="3" id="KW-1133">Transmembrane helix</keyword>
<keyword evidence="2" id="KW-0560">Oxidoreductase</keyword>
<dbReference type="InterPro" id="IPR017900">
    <property type="entry name" value="4Fe4S_Fe_S_CS"/>
</dbReference>
<gene>
    <name evidence="5" type="ORF">K9W45_11570</name>
</gene>
<dbReference type="AlphaFoldDB" id="A0A9Y1BK23"/>
<dbReference type="SUPFAM" id="SSF55469">
    <property type="entry name" value="FMN-dependent nitroreductase-like"/>
    <property type="match status" value="1"/>
</dbReference>
<dbReference type="Gene3D" id="3.30.70.20">
    <property type="match status" value="1"/>
</dbReference>
<sequence length="298" mass="34860">MLKIEKVNPEICIKCKKCIDICLVRLFSVEKDEKGNKRIVFSDPYKFCFRCGHCLSICPTNAIEYAGAEKPFEFDEIKNPEKIIAFEDLIKVIRSRRTHRCFLNKEVEKEKIEKVLEAMRYAPTASNRQRQSFIVITNKEVIAEFSSRIMNFFFKLAILLKIRFLLYPFVPKGLRRRLMSKKTKFQLESYRKRTLDGEDLVFYHAPCVIVLHAPSYSQMSASDGGIALTHGMFAAQSLGLGTAWIGFAQEYLWRNKKYRKKLGIPDRNNCYGVLILGYPKYHFERAPSRRELKVQWIE</sequence>
<dbReference type="InterPro" id="IPR000415">
    <property type="entry name" value="Nitroreductase-like"/>
</dbReference>
<dbReference type="EMBL" id="CP084166">
    <property type="protein sequence ID" value="UJG40463.1"/>
    <property type="molecule type" value="Genomic_DNA"/>
</dbReference>
<dbReference type="Gene3D" id="3.40.109.10">
    <property type="entry name" value="NADH Oxidase"/>
    <property type="match status" value="1"/>
</dbReference>
<dbReference type="GO" id="GO:0016491">
    <property type="term" value="F:oxidoreductase activity"/>
    <property type="evidence" value="ECO:0007669"/>
    <property type="project" value="UniProtKB-KW"/>
</dbReference>
<dbReference type="Proteomes" id="UP001201020">
    <property type="component" value="Chromosome"/>
</dbReference>
<dbReference type="InterPro" id="IPR017896">
    <property type="entry name" value="4Fe4S_Fe-S-bd"/>
</dbReference>